<reference evidence="1" key="1">
    <citation type="submission" date="2023-04" db="EMBL/GenBank/DDBJ databases">
        <authorList>
            <person name="Vijverberg K."/>
            <person name="Xiong W."/>
            <person name="Schranz E."/>
        </authorList>
    </citation>
    <scope>NUCLEOTIDE SEQUENCE</scope>
</reference>
<protein>
    <submittedName>
        <fullName evidence="1">Uncharacterized protein</fullName>
    </submittedName>
</protein>
<proteinExistence type="predicted"/>
<gene>
    <name evidence="1" type="ORF">LSALG_LOCUS9954</name>
</gene>
<dbReference type="Proteomes" id="UP001177003">
    <property type="component" value="Chromosome 1"/>
</dbReference>
<keyword evidence="2" id="KW-1185">Reference proteome</keyword>
<name>A0AA35V9U6_LACSI</name>
<dbReference type="EMBL" id="OX465077">
    <property type="protein sequence ID" value="CAI9269586.1"/>
    <property type="molecule type" value="Genomic_DNA"/>
</dbReference>
<organism evidence="1 2">
    <name type="scientific">Lactuca saligna</name>
    <name type="common">Willowleaf lettuce</name>
    <dbReference type="NCBI Taxonomy" id="75948"/>
    <lineage>
        <taxon>Eukaryota</taxon>
        <taxon>Viridiplantae</taxon>
        <taxon>Streptophyta</taxon>
        <taxon>Embryophyta</taxon>
        <taxon>Tracheophyta</taxon>
        <taxon>Spermatophyta</taxon>
        <taxon>Magnoliopsida</taxon>
        <taxon>eudicotyledons</taxon>
        <taxon>Gunneridae</taxon>
        <taxon>Pentapetalae</taxon>
        <taxon>asterids</taxon>
        <taxon>campanulids</taxon>
        <taxon>Asterales</taxon>
        <taxon>Asteraceae</taxon>
        <taxon>Cichorioideae</taxon>
        <taxon>Cichorieae</taxon>
        <taxon>Lactucinae</taxon>
        <taxon>Lactuca</taxon>
    </lineage>
</organism>
<evidence type="ECO:0000313" key="2">
    <source>
        <dbReference type="Proteomes" id="UP001177003"/>
    </source>
</evidence>
<sequence length="133" mass="15008">MFLISWNSTEGENNTISLFSLSFLSNFSRWCLLKLICLGWRIGNVYQLNCLPVSKFNFGDILDIFYKVVTARSVSAGVSGMFTHSILIEKEFITCYLDAHQVLDKMSDTNTTAKYVTPNRGSLLEQSSYVQPG</sequence>
<dbReference type="AlphaFoldDB" id="A0AA35V9U6"/>
<evidence type="ECO:0000313" key="1">
    <source>
        <dbReference type="EMBL" id="CAI9269586.1"/>
    </source>
</evidence>
<accession>A0AA35V9U6</accession>